<keyword evidence="1" id="KW-0812">Transmembrane</keyword>
<gene>
    <name evidence="4" type="ORF">BAGA_22650</name>
</gene>
<dbReference type="STRING" id="574375.AZF08_04625"/>
<name>A0A073K6H0_9BACI</name>
<feature type="domain" description="Sigma factor regulator C-terminal" evidence="2">
    <location>
        <begin position="179"/>
        <end position="330"/>
    </location>
</feature>
<comment type="caution">
    <text evidence="4">The sequence shown here is derived from an EMBL/GenBank/DDBJ whole genome shotgun (WGS) entry which is preliminary data.</text>
</comment>
<reference evidence="4 5" key="1">
    <citation type="submission" date="2014-06" db="EMBL/GenBank/DDBJ databases">
        <title>Draft genome sequence of Bacillus gaemokensis JCM 15801 (MCCC 1A00707).</title>
        <authorList>
            <person name="Lai Q."/>
            <person name="Liu Y."/>
            <person name="Shao Z."/>
        </authorList>
    </citation>
    <scope>NUCLEOTIDE SEQUENCE [LARGE SCALE GENOMIC DNA]</scope>
    <source>
        <strain evidence="4 5">JCM 15801</strain>
    </source>
</reference>
<organism evidence="4 5">
    <name type="scientific">Bacillus gaemokensis</name>
    <dbReference type="NCBI Taxonomy" id="574375"/>
    <lineage>
        <taxon>Bacteria</taxon>
        <taxon>Bacillati</taxon>
        <taxon>Bacillota</taxon>
        <taxon>Bacilli</taxon>
        <taxon>Bacillales</taxon>
        <taxon>Bacillaceae</taxon>
        <taxon>Bacillus</taxon>
        <taxon>Bacillus cereus group</taxon>
    </lineage>
</organism>
<evidence type="ECO:0000256" key="1">
    <source>
        <dbReference type="SAM" id="Phobius"/>
    </source>
</evidence>
<evidence type="ECO:0000259" key="3">
    <source>
        <dbReference type="Pfam" id="PF13800"/>
    </source>
</evidence>
<sequence>MSRKDFELDMDEKQMKALMKRAKRKQLLRNWLISICASVVVIVGMFLGTTYFSQQTFERMERQVAALHTVQGPNIRFSGSVYLNNSMIGRTIIYNSYKNIAGQPVKWANEMYESGVWNYRMMHYNGDLVRLDEEEVNKERETIKLPDYNVQTMQREMRFYLPFVTYENYVNDLKNIGELQNKVAEVALSFDKAYTAEQIVEMLPKGIQPVWFWADTYNEKKADTYVGLKDPQSGAVLNAVMAINAFGFEGSYAKAEENIKNDLTRNSKGFLDNMKYLAENSEGIPNDYFNQYYKEIQNIPSKDLPIYGIVVTGKTEELKQLQGEPYIKAAVRGVTVEKQ</sequence>
<dbReference type="Proteomes" id="UP000027778">
    <property type="component" value="Unassembled WGS sequence"/>
</dbReference>
<dbReference type="InterPro" id="IPR029101">
    <property type="entry name" value="Sigma_reg_N"/>
</dbReference>
<dbReference type="Pfam" id="PF13800">
    <property type="entry name" value="Sigma_reg_N"/>
    <property type="match status" value="1"/>
</dbReference>
<accession>A0A073K6H0</accession>
<dbReference type="Pfam" id="PF13791">
    <property type="entry name" value="Sigma_reg_C"/>
    <property type="match status" value="1"/>
</dbReference>
<dbReference type="InterPro" id="IPR025672">
    <property type="entry name" value="Sigma_reg_C_dom"/>
</dbReference>
<feature type="domain" description="Sigma factor regulator N-terminal" evidence="3">
    <location>
        <begin position="16"/>
        <end position="104"/>
    </location>
</feature>
<protein>
    <submittedName>
        <fullName evidence="4">Uncharacterized protein</fullName>
    </submittedName>
</protein>
<keyword evidence="5" id="KW-1185">Reference proteome</keyword>
<keyword evidence="1" id="KW-1133">Transmembrane helix</keyword>
<evidence type="ECO:0000313" key="4">
    <source>
        <dbReference type="EMBL" id="KEK22037.1"/>
    </source>
</evidence>
<dbReference type="eggNOG" id="ENOG502ZCKK">
    <property type="taxonomic scope" value="Bacteria"/>
</dbReference>
<dbReference type="EMBL" id="JOTM01000043">
    <property type="protein sequence ID" value="KEK22037.1"/>
    <property type="molecule type" value="Genomic_DNA"/>
</dbReference>
<dbReference type="AlphaFoldDB" id="A0A073K6H0"/>
<keyword evidence="1" id="KW-0472">Membrane</keyword>
<dbReference type="OrthoDB" id="1730160at2"/>
<feature type="transmembrane region" description="Helical" evidence="1">
    <location>
        <begin position="31"/>
        <end position="52"/>
    </location>
</feature>
<dbReference type="RefSeq" id="WP_033678348.1">
    <property type="nucleotide sequence ID" value="NZ_JOTM01000043.1"/>
</dbReference>
<proteinExistence type="predicted"/>
<evidence type="ECO:0000259" key="2">
    <source>
        <dbReference type="Pfam" id="PF13791"/>
    </source>
</evidence>
<evidence type="ECO:0000313" key="5">
    <source>
        <dbReference type="Proteomes" id="UP000027778"/>
    </source>
</evidence>